<evidence type="ECO:0000256" key="3">
    <source>
        <dbReference type="ARBA" id="ARBA00022692"/>
    </source>
</evidence>
<dbReference type="InterPro" id="IPR026932">
    <property type="entry name" value="MYRF_ICA"/>
</dbReference>
<dbReference type="InterPro" id="IPR025719">
    <property type="entry name" value="MYRF_C2"/>
</dbReference>
<dbReference type="GO" id="GO:0003700">
    <property type="term" value="F:DNA-binding transcription factor activity"/>
    <property type="evidence" value="ECO:0007669"/>
    <property type="project" value="UniProtKB-UniRule"/>
</dbReference>
<reference evidence="13" key="1">
    <citation type="submission" date="2021-05" db="EMBL/GenBank/DDBJ databases">
        <authorList>
            <person name="Alioto T."/>
            <person name="Alioto T."/>
            <person name="Gomez Garrido J."/>
        </authorList>
    </citation>
    <scope>NUCLEOTIDE SEQUENCE</scope>
</reference>
<feature type="region of interest" description="Disordered" evidence="9">
    <location>
        <begin position="239"/>
        <end position="284"/>
    </location>
</feature>
<feature type="domain" description="NDT80" evidence="11">
    <location>
        <begin position="228"/>
        <end position="488"/>
    </location>
</feature>
<dbReference type="EMBL" id="HBUF01372989">
    <property type="protein sequence ID" value="CAG6727020.1"/>
    <property type="molecule type" value="Transcribed_RNA"/>
</dbReference>
<dbReference type="Pfam" id="PF05224">
    <property type="entry name" value="NDT80_PhoG"/>
    <property type="match status" value="1"/>
</dbReference>
<dbReference type="EMBL" id="HBUF01372990">
    <property type="protein sequence ID" value="CAG6727022.1"/>
    <property type="molecule type" value="Transcribed_RNA"/>
</dbReference>
<dbReference type="PANTHER" id="PTHR13029">
    <property type="match status" value="1"/>
</dbReference>
<dbReference type="InterPro" id="IPR024061">
    <property type="entry name" value="NDT80_DNA-bd_dom"/>
</dbReference>
<feature type="coiled-coil region" evidence="8">
    <location>
        <begin position="628"/>
        <end position="658"/>
    </location>
</feature>
<dbReference type="GO" id="GO:0005634">
    <property type="term" value="C:nucleus"/>
    <property type="evidence" value="ECO:0007669"/>
    <property type="project" value="TreeGrafter"/>
</dbReference>
<dbReference type="GO" id="GO:0005789">
    <property type="term" value="C:endoplasmic reticulum membrane"/>
    <property type="evidence" value="ECO:0007669"/>
    <property type="project" value="TreeGrafter"/>
</dbReference>
<name>A0A8D8YDY7_9HEMI</name>
<keyword evidence="3 10" id="KW-0812">Transmembrane</keyword>
<keyword evidence="5 7" id="KW-0238">DNA-binding</keyword>
<keyword evidence="6 10" id="KW-0472">Membrane</keyword>
<keyword evidence="8" id="KW-0175">Coiled coil</keyword>
<evidence type="ECO:0000256" key="9">
    <source>
        <dbReference type="SAM" id="MobiDB-lite"/>
    </source>
</evidence>
<evidence type="ECO:0000259" key="11">
    <source>
        <dbReference type="PROSITE" id="PS51517"/>
    </source>
</evidence>
<dbReference type="AlphaFoldDB" id="A0A8D8YDY7"/>
<dbReference type="GO" id="GO:0043565">
    <property type="term" value="F:sequence-specific DNA binding"/>
    <property type="evidence" value="ECO:0007669"/>
    <property type="project" value="TreeGrafter"/>
</dbReference>
<dbReference type="InterPro" id="IPR051577">
    <property type="entry name" value="MRF-like"/>
</dbReference>
<dbReference type="GO" id="GO:0006357">
    <property type="term" value="P:regulation of transcription by RNA polymerase II"/>
    <property type="evidence" value="ECO:0007669"/>
    <property type="project" value="UniProtKB-ARBA"/>
</dbReference>
<comment type="subcellular location">
    <subcellularLocation>
        <location evidence="1">Membrane</location>
        <topology evidence="1">Single-pass membrane protein</topology>
    </subcellularLocation>
</comment>
<dbReference type="Pfam" id="PF13884">
    <property type="entry name" value="Peptidase_S74"/>
    <property type="match status" value="1"/>
</dbReference>
<evidence type="ECO:0000259" key="12">
    <source>
        <dbReference type="PROSITE" id="PS51688"/>
    </source>
</evidence>
<dbReference type="SUPFAM" id="SSF49417">
    <property type="entry name" value="p53-like transcription factors"/>
    <property type="match status" value="1"/>
</dbReference>
<dbReference type="InterPro" id="IPR037141">
    <property type="entry name" value="NDT80_DNA-bd_dom_sf"/>
</dbReference>
<evidence type="ECO:0000256" key="2">
    <source>
        <dbReference type="ARBA" id="ARBA00008221"/>
    </source>
</evidence>
<feature type="DNA-binding region" description="NDT80" evidence="7">
    <location>
        <begin position="228"/>
        <end position="488"/>
    </location>
</feature>
<evidence type="ECO:0000256" key="1">
    <source>
        <dbReference type="ARBA" id="ARBA00004167"/>
    </source>
</evidence>
<dbReference type="InterPro" id="IPR030392">
    <property type="entry name" value="S74_ICA"/>
</dbReference>
<dbReference type="GO" id="GO:0016540">
    <property type="term" value="P:protein autoprocessing"/>
    <property type="evidence" value="ECO:0007669"/>
    <property type="project" value="InterPro"/>
</dbReference>
<evidence type="ECO:0000256" key="7">
    <source>
        <dbReference type="PROSITE-ProRule" id="PRU00850"/>
    </source>
</evidence>
<dbReference type="PROSITE" id="PS51688">
    <property type="entry name" value="ICA"/>
    <property type="match status" value="1"/>
</dbReference>
<dbReference type="Pfam" id="PF13888">
    <property type="entry name" value="MRF_C2"/>
    <property type="match status" value="1"/>
</dbReference>
<organism evidence="13">
    <name type="scientific">Cacopsylla melanoneura</name>
    <dbReference type="NCBI Taxonomy" id="428564"/>
    <lineage>
        <taxon>Eukaryota</taxon>
        <taxon>Metazoa</taxon>
        <taxon>Ecdysozoa</taxon>
        <taxon>Arthropoda</taxon>
        <taxon>Hexapoda</taxon>
        <taxon>Insecta</taxon>
        <taxon>Pterygota</taxon>
        <taxon>Neoptera</taxon>
        <taxon>Paraneoptera</taxon>
        <taxon>Hemiptera</taxon>
        <taxon>Sternorrhyncha</taxon>
        <taxon>Psylloidea</taxon>
        <taxon>Psyllidae</taxon>
        <taxon>Psyllinae</taxon>
        <taxon>Cacopsylla</taxon>
    </lineage>
</organism>
<feature type="compositionally biased region" description="Low complexity" evidence="9">
    <location>
        <begin position="246"/>
        <end position="267"/>
    </location>
</feature>
<dbReference type="PROSITE" id="PS51517">
    <property type="entry name" value="NDT80"/>
    <property type="match status" value="1"/>
</dbReference>
<feature type="compositionally biased region" description="Polar residues" evidence="9">
    <location>
        <begin position="73"/>
        <end position="100"/>
    </location>
</feature>
<evidence type="ECO:0000256" key="5">
    <source>
        <dbReference type="ARBA" id="ARBA00023125"/>
    </source>
</evidence>
<accession>A0A8D8YDY7</accession>
<protein>
    <submittedName>
        <fullName evidence="13">Myelin regulatory factor</fullName>
    </submittedName>
</protein>
<dbReference type="Pfam" id="PF13887">
    <property type="entry name" value="MYRF_ICA"/>
    <property type="match status" value="1"/>
</dbReference>
<comment type="similarity">
    <text evidence="2">Belongs to the MRF family.</text>
</comment>
<evidence type="ECO:0000313" key="13">
    <source>
        <dbReference type="EMBL" id="CAG6727022.1"/>
    </source>
</evidence>
<proteinExistence type="inferred from homology"/>
<evidence type="ECO:0000256" key="8">
    <source>
        <dbReference type="SAM" id="Coils"/>
    </source>
</evidence>
<feature type="compositionally biased region" description="Polar residues" evidence="9">
    <location>
        <begin position="275"/>
        <end position="284"/>
    </location>
</feature>
<dbReference type="Gene3D" id="2.60.40.1390">
    <property type="entry name" value="NDT80 DNA-binding domain"/>
    <property type="match status" value="1"/>
</dbReference>
<dbReference type="PANTHER" id="PTHR13029:SF18">
    <property type="entry name" value="MYELIN REGULATORY FACTOR HOMOLOG 1"/>
    <property type="match status" value="1"/>
</dbReference>
<evidence type="ECO:0000256" key="4">
    <source>
        <dbReference type="ARBA" id="ARBA00022989"/>
    </source>
</evidence>
<keyword evidence="4 10" id="KW-1133">Transmembrane helix</keyword>
<feature type="region of interest" description="Disordered" evidence="9">
    <location>
        <begin position="61"/>
        <end position="130"/>
    </location>
</feature>
<sequence length="1143" mass="127938">MDGSADDENTEVLLSLSRNYFGGIDHEVLDFSQLDDYINGDAETNNTYFSDTLAVHNDSTRQVEGGAGGVQAPLSNHLTKSVPSQSQSNTVISYSHSHNLPESPPDSVSEPPYSPQESGGHSPHQKHHNGNAGLELLLHPAGTSGTVTNLNHIDYKGSLNIQSTSGETILVQHPSILTPLLTPQQPLSPLGITINGLSATSADNSVYTPLHSSSKKRKISKDSNNILLRAETVLKQEPSFTDVSVSSETQSNNLSASSSGFKSSALSSHDDEYSYQENPGASGSESGMYMDSSFQCIRFQPFQQTMWHTLWDHNLKELPVPIYTVDADKGFNFSNADDAFVCQKKNHFQITCHAQLQGDPQFVKTPEGMRKITSFHLHFYGVKVESLTQTIKVEQSQSDRSKKAFHPVLVDFSGDNSAKITVGRLHFSETTSNNMRKKGKPNPDQRYFYLVVGLHAHCSDANHYPIVSHASERIIVRASNPGQFESDVELCWQRGSSPESVFHSGRVGINTERPDEALVVHGNVKLTGHIIQPSDIRAKQHITKCNTKEQLRNVQQLNVVQFHYTPEFALHFGLASPGDTGIIAQEVQRILPEAVSSAGDVQLPDGTRYDNFLVVNKDRIFMESVGAVKELCKVTQNLENRIEELEIIQKELTDIRTNSVYSVDLNHSPSEYKLMKGGNFKRKAICSTDSDAPLCTNKFYQILVCLLILVLAFCVIAMSALYFLEFRNPYGNFETATLRDAYKTTPLREFLYNNNNSPYNLYEGKNNTMRTRAGNMATRSPYPRSTHADTKFVKHYSKSKSGYVPFPVTKETMEDKFELTEEISAKPLTPLGRPQTCNSISPQYPDTTFSDCQVFCCHGDLVSNVKGNDNYETSLDKLAKDNSHNLLNPQNTFSSVPDSLLLEKTRITPATNTIEENSGTNLNVESAKQAPSQGETKNEWIKEVKQKPTDDLLANRKRRDTEEFKEKIKISEKYTRNGDLNGVTVLVKGESFTEIIGKDYCNYRNYHSAEYYRCVERNSSVMNYAIPLSKYLPDPYITIIFQFSTSSRSQKLEQCTMSAQANSTPCSWNGEMFFLSSKVQREEEKVIQPGTFKVEISSFRATSLRFRIPINSIYSSNVCRLPHEKVGVSFIEYNILLFRDCND</sequence>
<evidence type="ECO:0000256" key="10">
    <source>
        <dbReference type="SAM" id="Phobius"/>
    </source>
</evidence>
<feature type="domain" description="Peptidase S74" evidence="12">
    <location>
        <begin position="534"/>
        <end position="642"/>
    </location>
</feature>
<dbReference type="InterPro" id="IPR008967">
    <property type="entry name" value="p53-like_TF_DNA-bd_sf"/>
</dbReference>
<dbReference type="GO" id="GO:0045893">
    <property type="term" value="P:positive regulation of DNA-templated transcription"/>
    <property type="evidence" value="ECO:0007669"/>
    <property type="project" value="TreeGrafter"/>
</dbReference>
<feature type="transmembrane region" description="Helical" evidence="10">
    <location>
        <begin position="699"/>
        <end position="724"/>
    </location>
</feature>
<evidence type="ECO:0000256" key="6">
    <source>
        <dbReference type="ARBA" id="ARBA00023136"/>
    </source>
</evidence>